<dbReference type="AlphaFoldDB" id="A0A3G6J2T7"/>
<dbReference type="Proteomes" id="UP000271587">
    <property type="component" value="Chromosome"/>
</dbReference>
<dbReference type="KEGG" id="cgk:CGERO_10425"/>
<name>A0A3G6J2T7_9CORY</name>
<gene>
    <name evidence="1" type="ORF">CGERO_10425</name>
</gene>
<dbReference type="OrthoDB" id="4398967at2"/>
<evidence type="ECO:0000313" key="1">
    <source>
        <dbReference type="EMBL" id="AZA12365.1"/>
    </source>
</evidence>
<accession>A0A3G6J2T7</accession>
<organism evidence="1 2">
    <name type="scientific">Corynebacterium gerontici</name>
    <dbReference type="NCBI Taxonomy" id="2079234"/>
    <lineage>
        <taxon>Bacteria</taxon>
        <taxon>Bacillati</taxon>
        <taxon>Actinomycetota</taxon>
        <taxon>Actinomycetes</taxon>
        <taxon>Mycobacteriales</taxon>
        <taxon>Corynebacteriaceae</taxon>
        <taxon>Corynebacterium</taxon>
    </lineage>
</organism>
<reference evidence="1 2" key="1">
    <citation type="submission" date="2018-11" db="EMBL/GenBank/DDBJ databases">
        <authorList>
            <person name="Kleinhagauer T."/>
            <person name="Glaeser S.P."/>
            <person name="Spergser J."/>
            <person name="Ruckert C."/>
            <person name="Kaempfer P."/>
            <person name="Busse H.-J."/>
        </authorList>
    </citation>
    <scope>NUCLEOTIDE SEQUENCE [LARGE SCALE GENOMIC DNA]</scope>
    <source>
        <strain evidence="1 2">W8</strain>
    </source>
</reference>
<protein>
    <submittedName>
        <fullName evidence="1">Uncharacterized protein</fullName>
    </submittedName>
</protein>
<dbReference type="EMBL" id="CP033897">
    <property type="protein sequence ID" value="AZA12365.1"/>
    <property type="molecule type" value="Genomic_DNA"/>
</dbReference>
<evidence type="ECO:0000313" key="2">
    <source>
        <dbReference type="Proteomes" id="UP000271587"/>
    </source>
</evidence>
<sequence length="315" mass="35738">MNKLNAAQLQGARNRITVSPDLIRRIATLLGYADLPATSSVAQLFDVTDALELLLIAQLGEMEISPTEAARSEARQAKEILDRIVSGQVKTRPEIHADLPSETVVLLRMGHPRLWGYAVRQRLPEDANLAVPKSFHRDTTGDYTDPLEAWMGVHITDAVNLSELETHSDEVPIDEDRYQRLRLGMSLADDYRQVWSSARGHWSISPDTTYLVPSRYGWCPYVYRVTDWRRDSFEGHRDRFMATRGYYIDLKNNRRIDLGAPDPKDAWLPTAELSQTPLTSRDIEVANAITNNVIALGPSQKNPVIRLRQKGRHLF</sequence>
<proteinExistence type="predicted"/>
<keyword evidence="2" id="KW-1185">Reference proteome</keyword>
<dbReference type="RefSeq" id="WP_123935654.1">
    <property type="nucleotide sequence ID" value="NZ_CP033897.1"/>
</dbReference>